<dbReference type="PANTHER" id="PTHR33065:SF88">
    <property type="entry name" value="OS11G0104220 PROTEIN"/>
    <property type="match status" value="1"/>
</dbReference>
<dbReference type="Proteomes" id="UP000595140">
    <property type="component" value="Unassembled WGS sequence"/>
</dbReference>
<dbReference type="EMBL" id="OOIL02000889">
    <property type="protein sequence ID" value="VFQ70218.1"/>
    <property type="molecule type" value="Genomic_DNA"/>
</dbReference>
<accession>A0A484L1Q3</accession>
<dbReference type="AlphaFoldDB" id="A0A484L1Q3"/>
<sequence>MVLLQSAQRILRVQSDLQHGVLRTMKVLCGTDIGMKKELVTLMCRKPATSSPNLRSAVLTASPTSAAINPFLRVTRLVSSFILLCIMDVNHVTKHYGYVTQEEVMKLINHPHITEQDVQKFYTRVGPELERVFGTTELFSEIDTIVAMSVRHEKLKNRKAENTLKLGLYFMCIQYMYSQKEILKIYHLLYLVRFRFIIETSLLENRCTLMFTTEVFDDADNISPSGGYLTLGWPDSMNNYTDLWVTLHRTTIEVDLSLIIGNVVVPFAQDFFLVEGTTEGDFEELRSKQLCTTTKLCSATLSYIAMPFGALCKVRVRFSSRDEGLVVNLAGKIVARYKNTCGNYNSEPCVLFEKKNGFEAVNMKERLCMSRRWLGLHAYSSLEIDLDLTDFNTGKKLANKTVEVFCRDEIYAGECAVDVGGFAIVVDASLFPFPHCGWSDWDNVKYDNKSFSSKNGNPRSLDQDRESILRPSDLVEFYSLFIGCKTMGTALNIIGTVEFSSDNNTHYLFQRMGDDGVEVEDSQKVLPLNDVYTLFDECSTLEMKVNLEDVGGKFQNRGFATYGLGSRPHRPFYNTQICSVFPGKEGFCALNYSLLSRACQANIEIIFKIKSDHSGVDKIYGSAVTRYSNFDYSTKFMKDYFQSVLFKRTEKDSVGLKDNGRVPLSRCKVAVPIDSSLIIEVDFCGMSLTNHLFCMKVFEIGCCSFKTETNDYKLRINLTWSDGLRYEGSDSDEDKMLTPLPTEKFSDGIHWLSWL</sequence>
<evidence type="ECO:0000313" key="2">
    <source>
        <dbReference type="EMBL" id="VFQ70218.1"/>
    </source>
</evidence>
<protein>
    <recommendedName>
        <fullName evidence="1">DUF6598 domain-containing protein</fullName>
    </recommendedName>
</protein>
<feature type="domain" description="DUF6598" evidence="1">
    <location>
        <begin position="474"/>
        <end position="685"/>
    </location>
</feature>
<organism evidence="2 3">
    <name type="scientific">Cuscuta campestris</name>
    <dbReference type="NCBI Taxonomy" id="132261"/>
    <lineage>
        <taxon>Eukaryota</taxon>
        <taxon>Viridiplantae</taxon>
        <taxon>Streptophyta</taxon>
        <taxon>Embryophyta</taxon>
        <taxon>Tracheophyta</taxon>
        <taxon>Spermatophyta</taxon>
        <taxon>Magnoliopsida</taxon>
        <taxon>eudicotyledons</taxon>
        <taxon>Gunneridae</taxon>
        <taxon>Pentapetalae</taxon>
        <taxon>asterids</taxon>
        <taxon>lamiids</taxon>
        <taxon>Solanales</taxon>
        <taxon>Convolvulaceae</taxon>
        <taxon>Cuscuteae</taxon>
        <taxon>Cuscuta</taxon>
        <taxon>Cuscuta subgen. Grammica</taxon>
        <taxon>Cuscuta sect. Cleistogrammica</taxon>
    </lineage>
</organism>
<gene>
    <name evidence="2" type="ORF">CCAM_LOCUS11994</name>
</gene>
<evidence type="ECO:0000313" key="3">
    <source>
        <dbReference type="Proteomes" id="UP000595140"/>
    </source>
</evidence>
<dbReference type="Pfam" id="PF20241">
    <property type="entry name" value="DUF6598"/>
    <property type="match status" value="1"/>
</dbReference>
<name>A0A484L1Q3_9ASTE</name>
<proteinExistence type="predicted"/>
<reference evidence="2 3" key="1">
    <citation type="submission" date="2018-04" db="EMBL/GenBank/DDBJ databases">
        <authorList>
            <person name="Vogel A."/>
        </authorList>
    </citation>
    <scope>NUCLEOTIDE SEQUENCE [LARGE SCALE GENOMIC DNA]</scope>
</reference>
<dbReference type="OrthoDB" id="4927890at2759"/>
<evidence type="ECO:0000259" key="1">
    <source>
        <dbReference type="Pfam" id="PF20241"/>
    </source>
</evidence>
<dbReference type="PANTHER" id="PTHR33065">
    <property type="entry name" value="OS07G0486400 PROTEIN"/>
    <property type="match status" value="1"/>
</dbReference>
<keyword evidence="3" id="KW-1185">Reference proteome</keyword>
<dbReference type="InterPro" id="IPR046533">
    <property type="entry name" value="DUF6598"/>
</dbReference>